<comment type="similarity">
    <text evidence="2">Belongs to the LplA family.</text>
</comment>
<dbReference type="NCBIfam" id="TIGR00545">
    <property type="entry name" value="lipoyltrans"/>
    <property type="match status" value="1"/>
</dbReference>
<dbReference type="PANTHER" id="PTHR12561:SF3">
    <property type="entry name" value="LIPOYLTRANSFERASE 1, MITOCHONDRIAL"/>
    <property type="match status" value="1"/>
</dbReference>
<organism evidence="4 5">
    <name type="scientific">Pinctada imbricata</name>
    <name type="common">Atlantic pearl-oyster</name>
    <name type="synonym">Pinctada martensii</name>
    <dbReference type="NCBI Taxonomy" id="66713"/>
    <lineage>
        <taxon>Eukaryota</taxon>
        <taxon>Metazoa</taxon>
        <taxon>Spiralia</taxon>
        <taxon>Lophotrochozoa</taxon>
        <taxon>Mollusca</taxon>
        <taxon>Bivalvia</taxon>
        <taxon>Autobranchia</taxon>
        <taxon>Pteriomorphia</taxon>
        <taxon>Pterioida</taxon>
        <taxon>Pterioidea</taxon>
        <taxon>Pteriidae</taxon>
        <taxon>Pinctada</taxon>
    </lineage>
</organism>
<dbReference type="GO" id="GO:0017118">
    <property type="term" value="F:lipoyltransferase activity"/>
    <property type="evidence" value="ECO:0007669"/>
    <property type="project" value="TreeGrafter"/>
</dbReference>
<evidence type="ECO:0000259" key="3">
    <source>
        <dbReference type="PROSITE" id="PS51733"/>
    </source>
</evidence>
<comment type="pathway">
    <text evidence="1">Protein modification; protein lipoylation via exogenous pathway; protein N(6)-(lipoyl)lysine from lipoate: step 2/2.</text>
</comment>
<dbReference type="GO" id="GO:0009249">
    <property type="term" value="P:protein lipoylation"/>
    <property type="evidence" value="ECO:0007669"/>
    <property type="project" value="InterPro"/>
</dbReference>
<dbReference type="Gene3D" id="3.30.930.10">
    <property type="entry name" value="Bira Bifunctional Protein, Domain 2"/>
    <property type="match status" value="1"/>
</dbReference>
<proteinExistence type="inferred from homology"/>
<keyword evidence="5" id="KW-1185">Reference proteome</keyword>
<dbReference type="InterPro" id="IPR004143">
    <property type="entry name" value="BPL_LPL_catalytic"/>
</dbReference>
<reference evidence="4" key="1">
    <citation type="submission" date="2019-08" db="EMBL/GenBank/DDBJ databases">
        <title>The improved chromosome-level genome for the pearl oyster Pinctada fucata martensii using PacBio sequencing and Hi-C.</title>
        <authorList>
            <person name="Zheng Z."/>
        </authorList>
    </citation>
    <scope>NUCLEOTIDE SEQUENCE</scope>
    <source>
        <strain evidence="4">ZZ-2019</strain>
        <tissue evidence="4">Adductor muscle</tissue>
    </source>
</reference>
<dbReference type="AlphaFoldDB" id="A0AA88XNN9"/>
<comment type="caution">
    <text evidence="4">The sequence shown here is derived from an EMBL/GenBank/DDBJ whole genome shotgun (WGS) entry which is preliminary data.</text>
</comment>
<dbReference type="InterPro" id="IPR045864">
    <property type="entry name" value="aa-tRNA-synth_II/BPL/LPL"/>
</dbReference>
<protein>
    <recommendedName>
        <fullName evidence="3">BPL/LPL catalytic domain-containing protein</fullName>
    </recommendedName>
</protein>
<accession>A0AA88XNN9</accession>
<dbReference type="SUPFAM" id="SSF55681">
    <property type="entry name" value="Class II aaRS and biotin synthetases"/>
    <property type="match status" value="1"/>
</dbReference>
<sequence length="391" mass="45770">MRYQRLWILLGSLLRRNIQIINGRRLSSAASVSTLRKVIVSTSDDIFTNLALEEWIYEHDDLRNQSLLLMWQNKPAVVIGRHQNPWLECDVNQILRKDVHLARRKSGGGTVYHDLGNLNLSFLMDRSLYDRKKNLELVMKAITQKWDVDLHVNERDDILLESFYKVSGTASKLGRDKTYHHFTLLHDVNKENVFKFLDSKHATVGVHSRATQSLRARIKNLCEADPDIQFDSLVQAIGKYYIKENNSKGSIQWIIPSEELFPGLLKLKHDLEQWEWVYGRTPKFSLTRNFTYNDYGEHLVLKLNIEIDKGLIMDIGIDVSGLSQEEQVITEFISKFKEILIGRRLWTADILELIDNFTRDFKKTDTDLNTYYPWYEIIQWISSCLKKTLHL</sequence>
<dbReference type="InterPro" id="IPR004562">
    <property type="entry name" value="LipoylTrfase_LipoateP_Ligase"/>
</dbReference>
<dbReference type="FunFam" id="3.30.930.10:FF:000045">
    <property type="entry name" value="lipoyltransferase 1, mitochondrial"/>
    <property type="match status" value="1"/>
</dbReference>
<dbReference type="CDD" id="cd16443">
    <property type="entry name" value="LplA"/>
    <property type="match status" value="1"/>
</dbReference>
<gene>
    <name evidence="4" type="ORF">FSP39_024198</name>
</gene>
<name>A0AA88XNN9_PINIB</name>
<dbReference type="Gene3D" id="3.30.390.50">
    <property type="entry name" value="CO dehydrogenase flavoprotein, C-terminal domain"/>
    <property type="match status" value="1"/>
</dbReference>
<evidence type="ECO:0000313" key="4">
    <source>
        <dbReference type="EMBL" id="KAK3088822.1"/>
    </source>
</evidence>
<evidence type="ECO:0000256" key="1">
    <source>
        <dbReference type="ARBA" id="ARBA00005085"/>
    </source>
</evidence>
<dbReference type="GO" id="GO:0005739">
    <property type="term" value="C:mitochondrion"/>
    <property type="evidence" value="ECO:0007669"/>
    <property type="project" value="TreeGrafter"/>
</dbReference>
<evidence type="ECO:0000313" key="5">
    <source>
        <dbReference type="Proteomes" id="UP001186944"/>
    </source>
</evidence>
<evidence type="ECO:0000256" key="2">
    <source>
        <dbReference type="ARBA" id="ARBA00008242"/>
    </source>
</evidence>
<dbReference type="Pfam" id="PF21948">
    <property type="entry name" value="LplA-B_cat"/>
    <property type="match status" value="1"/>
</dbReference>
<dbReference type="PROSITE" id="PS51733">
    <property type="entry name" value="BPL_LPL_CATALYTIC"/>
    <property type="match status" value="1"/>
</dbReference>
<dbReference type="EMBL" id="VSWD01000011">
    <property type="protein sequence ID" value="KAK3088822.1"/>
    <property type="molecule type" value="Genomic_DNA"/>
</dbReference>
<feature type="domain" description="BPL/LPL catalytic" evidence="3">
    <location>
        <begin position="62"/>
        <end position="249"/>
    </location>
</feature>
<dbReference type="Proteomes" id="UP001186944">
    <property type="component" value="Unassembled WGS sequence"/>
</dbReference>
<dbReference type="PANTHER" id="PTHR12561">
    <property type="entry name" value="LIPOATE-PROTEIN LIGASE"/>
    <property type="match status" value="1"/>
</dbReference>